<evidence type="ECO:0000313" key="2">
    <source>
        <dbReference type="Proteomes" id="UP000294850"/>
    </source>
</evidence>
<evidence type="ECO:0000313" key="1">
    <source>
        <dbReference type="EMBL" id="TDE09788.1"/>
    </source>
</evidence>
<dbReference type="EMBL" id="SMFL01000018">
    <property type="protein sequence ID" value="TDE09788.1"/>
    <property type="molecule type" value="Genomic_DNA"/>
</dbReference>
<dbReference type="Proteomes" id="UP000294850">
    <property type="component" value="Unassembled WGS sequence"/>
</dbReference>
<keyword evidence="2" id="KW-1185">Reference proteome</keyword>
<organism evidence="1 2">
    <name type="scientific">Dyadobacter psychrotolerans</name>
    <dbReference type="NCBI Taxonomy" id="2541721"/>
    <lineage>
        <taxon>Bacteria</taxon>
        <taxon>Pseudomonadati</taxon>
        <taxon>Bacteroidota</taxon>
        <taxon>Cytophagia</taxon>
        <taxon>Cytophagales</taxon>
        <taxon>Spirosomataceae</taxon>
        <taxon>Dyadobacter</taxon>
    </lineage>
</organism>
<dbReference type="OrthoDB" id="1263739at2"/>
<accession>A0A4V2Z2Q7</accession>
<gene>
    <name evidence="1" type="ORF">E0F88_29805</name>
</gene>
<dbReference type="RefSeq" id="WP_131961991.1">
    <property type="nucleotide sequence ID" value="NZ_SMFL01000018.1"/>
</dbReference>
<protein>
    <submittedName>
        <fullName evidence="1">Uncharacterized protein</fullName>
    </submittedName>
</protein>
<proteinExistence type="predicted"/>
<comment type="caution">
    <text evidence="1">The sequence shown here is derived from an EMBL/GenBank/DDBJ whole genome shotgun (WGS) entry which is preliminary data.</text>
</comment>
<reference evidence="1 2" key="1">
    <citation type="submission" date="2019-03" db="EMBL/GenBank/DDBJ databases">
        <title>Dyadobacter AR-3-6 sp. nov., isolated from arctic soil.</title>
        <authorList>
            <person name="Chaudhary D.K."/>
        </authorList>
    </citation>
    <scope>NUCLEOTIDE SEQUENCE [LARGE SCALE GENOMIC DNA]</scope>
    <source>
        <strain evidence="1 2">AR-3-6</strain>
    </source>
</reference>
<sequence length="79" mass="9080">MLFENESFESELEGVKLRIEEHSIGETIVFRVAFSDARNPLTVSKMNTPSGKIWMSIPQGRQREAEKIGEIITEHFKTK</sequence>
<dbReference type="AlphaFoldDB" id="A0A4V2Z2Q7"/>
<name>A0A4V2Z2Q7_9BACT</name>